<proteinExistence type="predicted"/>
<dbReference type="EMBL" id="DF820457">
    <property type="protein sequence ID" value="GAK51917.1"/>
    <property type="molecule type" value="Genomic_DNA"/>
</dbReference>
<dbReference type="AlphaFoldDB" id="A0A081BNF1"/>
<evidence type="ECO:0008006" key="3">
    <source>
        <dbReference type="Google" id="ProtNLM"/>
    </source>
</evidence>
<dbReference type="HOGENOM" id="CLU_659976_0_0_0"/>
<evidence type="ECO:0000313" key="2">
    <source>
        <dbReference type="Proteomes" id="UP000030700"/>
    </source>
</evidence>
<protein>
    <recommendedName>
        <fullName evidence="3">Tetratricopeptide repeat protein</fullName>
    </recommendedName>
</protein>
<gene>
    <name evidence="1" type="ORF">U14_03163</name>
</gene>
<organism evidence="1">
    <name type="scientific">Candidatus Moduliflexus flocculans</name>
    <dbReference type="NCBI Taxonomy" id="1499966"/>
    <lineage>
        <taxon>Bacteria</taxon>
        <taxon>Candidatus Moduliflexota</taxon>
        <taxon>Candidatus Moduliflexia</taxon>
        <taxon>Candidatus Moduliflexales</taxon>
        <taxon>Candidatus Moduliflexaceae</taxon>
    </lineage>
</organism>
<reference evidence="1" key="1">
    <citation type="journal article" date="2015" name="PeerJ">
        <title>First genomic representation of candidate bacterial phylum KSB3 points to enhanced environmental sensing as a trigger of wastewater bulking.</title>
        <authorList>
            <person name="Sekiguchi Y."/>
            <person name="Ohashi A."/>
            <person name="Parks D.H."/>
            <person name="Yamauchi T."/>
            <person name="Tyson G.W."/>
            <person name="Hugenholtz P."/>
        </authorList>
    </citation>
    <scope>NUCLEOTIDE SEQUENCE [LARGE SCALE GENOMIC DNA]</scope>
</reference>
<dbReference type="Proteomes" id="UP000030700">
    <property type="component" value="Unassembled WGS sequence"/>
</dbReference>
<accession>A0A081BNF1</accession>
<dbReference type="SUPFAM" id="SSF48452">
    <property type="entry name" value="TPR-like"/>
    <property type="match status" value="1"/>
</dbReference>
<dbReference type="STRING" id="1499966.U14_03163"/>
<evidence type="ECO:0000313" key="1">
    <source>
        <dbReference type="EMBL" id="GAK51917.1"/>
    </source>
</evidence>
<keyword evidence="2" id="KW-1185">Reference proteome</keyword>
<name>A0A081BNF1_9BACT</name>
<sequence length="437" mass="50297">MISRYIRVSSLKFYMLLISAAGLLLLYALPTSKGLAALSAYQHFISMTADKTEAVMTEEQLDKASGMLERASQFEHGNPRWRMERGNFLHRATAESQPPAVKTQQHERFQEAEFDIKYAVLRDPANSWNYYELGRLELSRGNCSSDAGKLNAKCRAGKFFAAAIRFAPNSVFLRTIIGAWSYQYDRNMALRLIYEMVNEHPQHLRTVLDNLWPTFQDINVLRTFFPETQDNLMTFARFLYDQRLDYASDIERRRAFPDEKAIDCVLQAHQQNNELEIGNDDGTPEWRTHLTDDNERIKKELCVPDDITTYREAFLKLFISRGDPGDCTVLVSIDDTLIRQFNHRELPSESDWIDISFPPIVLYGKKRISVYVRTLGASSNGNFVNVWGDSDVPTTNSVFKFDSIDTLNQGLHAQGEYMIRLLLRKTAKNPENRTSLE</sequence>
<dbReference type="InterPro" id="IPR011990">
    <property type="entry name" value="TPR-like_helical_dom_sf"/>
</dbReference>
<dbReference type="Gene3D" id="1.25.40.10">
    <property type="entry name" value="Tetratricopeptide repeat domain"/>
    <property type="match status" value="1"/>
</dbReference>